<reference evidence="1 2" key="1">
    <citation type="submission" date="2018-03" db="EMBL/GenBank/DDBJ databases">
        <title>Draft genome sequences of four Enterococcus mundtii strains isolated from beef slaughterhouses in Kenya.</title>
        <authorList>
            <person name="Wambui J."/>
            <person name="Stevens M."/>
            <person name="Njage P."/>
            <person name="Stephan R."/>
            <person name="Tasara T."/>
        </authorList>
    </citation>
    <scope>NUCLEOTIDE SEQUENCE [LARGE SCALE GENOMIC DNA]</scope>
    <source>
        <strain evidence="1 2">H18-EM</strain>
    </source>
</reference>
<dbReference type="EMBL" id="PYGR01000117">
    <property type="protein sequence ID" value="PTO34027.1"/>
    <property type="molecule type" value="Genomic_DNA"/>
</dbReference>
<organism evidence="1 2">
    <name type="scientific">Enterococcus mundtii</name>
    <dbReference type="NCBI Taxonomy" id="53346"/>
    <lineage>
        <taxon>Bacteria</taxon>
        <taxon>Bacillati</taxon>
        <taxon>Bacillota</taxon>
        <taxon>Bacilli</taxon>
        <taxon>Lactobacillales</taxon>
        <taxon>Enterococcaceae</taxon>
        <taxon>Enterococcus</taxon>
    </lineage>
</organism>
<protein>
    <submittedName>
        <fullName evidence="1">Uncharacterized protein</fullName>
    </submittedName>
</protein>
<dbReference type="AlphaFoldDB" id="A0A2T5D8Y4"/>
<comment type="caution">
    <text evidence="1">The sequence shown here is derived from an EMBL/GenBank/DDBJ whole genome shotgun (WGS) entry which is preliminary data.</text>
</comment>
<proteinExistence type="predicted"/>
<dbReference type="Proteomes" id="UP000244022">
    <property type="component" value="Unassembled WGS sequence"/>
</dbReference>
<evidence type="ECO:0000313" key="1">
    <source>
        <dbReference type="EMBL" id="PTO34027.1"/>
    </source>
</evidence>
<accession>A0A2T5D8Y4</accession>
<evidence type="ECO:0000313" key="2">
    <source>
        <dbReference type="Proteomes" id="UP000244022"/>
    </source>
</evidence>
<name>A0A2T5D8Y4_ENTMU</name>
<dbReference type="RefSeq" id="WP_065096674.1">
    <property type="nucleotide sequence ID" value="NZ_JADNDD010000001.1"/>
</dbReference>
<sequence>MLLGGTKRVEAESFGGTTAYTYTAVSANVTKTSSSATTYVNWNSSNQKSHKQWFALYQNGSRKGQGLFNYLTNSAFPGNGSAGSTVHLASQRENIIDPTTYISGTWTP</sequence>
<gene>
    <name evidence="1" type="ORF">C6N14_14315</name>
</gene>